<evidence type="ECO:0000313" key="2">
    <source>
        <dbReference type="Proteomes" id="UP000276133"/>
    </source>
</evidence>
<gene>
    <name evidence="1" type="ORF">BpHYR1_008674</name>
</gene>
<sequence length="61" mass="7040">MASLGSDENIHEFRMQTKLLIFISGKITIFYVCNSSCEIKLLLDKKIFLTQVNCLIEKIMN</sequence>
<dbReference type="EMBL" id="REGN01006238">
    <property type="protein sequence ID" value="RNA10317.1"/>
    <property type="molecule type" value="Genomic_DNA"/>
</dbReference>
<dbReference type="AlphaFoldDB" id="A0A3M7QFV0"/>
<dbReference type="Proteomes" id="UP000276133">
    <property type="component" value="Unassembled WGS sequence"/>
</dbReference>
<proteinExistence type="predicted"/>
<organism evidence="1 2">
    <name type="scientific">Brachionus plicatilis</name>
    <name type="common">Marine rotifer</name>
    <name type="synonym">Brachionus muelleri</name>
    <dbReference type="NCBI Taxonomy" id="10195"/>
    <lineage>
        <taxon>Eukaryota</taxon>
        <taxon>Metazoa</taxon>
        <taxon>Spiralia</taxon>
        <taxon>Gnathifera</taxon>
        <taxon>Rotifera</taxon>
        <taxon>Eurotatoria</taxon>
        <taxon>Monogononta</taxon>
        <taxon>Pseudotrocha</taxon>
        <taxon>Ploima</taxon>
        <taxon>Brachionidae</taxon>
        <taxon>Brachionus</taxon>
    </lineage>
</organism>
<accession>A0A3M7QFV0</accession>
<protein>
    <submittedName>
        <fullName evidence="1">Uncharacterized protein</fullName>
    </submittedName>
</protein>
<reference evidence="1 2" key="1">
    <citation type="journal article" date="2018" name="Sci. Rep.">
        <title>Genomic signatures of local adaptation to the degree of environmental predictability in rotifers.</title>
        <authorList>
            <person name="Franch-Gras L."/>
            <person name="Hahn C."/>
            <person name="Garcia-Roger E.M."/>
            <person name="Carmona M.J."/>
            <person name="Serra M."/>
            <person name="Gomez A."/>
        </authorList>
    </citation>
    <scope>NUCLEOTIDE SEQUENCE [LARGE SCALE GENOMIC DNA]</scope>
    <source>
        <strain evidence="1">HYR1</strain>
    </source>
</reference>
<comment type="caution">
    <text evidence="1">The sequence shown here is derived from an EMBL/GenBank/DDBJ whole genome shotgun (WGS) entry which is preliminary data.</text>
</comment>
<name>A0A3M7QFV0_BRAPC</name>
<evidence type="ECO:0000313" key="1">
    <source>
        <dbReference type="EMBL" id="RNA10317.1"/>
    </source>
</evidence>
<keyword evidence="2" id="KW-1185">Reference proteome</keyword>